<dbReference type="InterPro" id="IPR036865">
    <property type="entry name" value="CRAL-TRIO_dom_sf"/>
</dbReference>
<protein>
    <submittedName>
        <fullName evidence="2">CRAL/TRIO domain-containing protein</fullName>
    </submittedName>
</protein>
<dbReference type="AlphaFoldDB" id="A0A139AS05"/>
<dbReference type="Gene3D" id="3.40.525.10">
    <property type="entry name" value="CRAL-TRIO lipid binding domain"/>
    <property type="match status" value="1"/>
</dbReference>
<dbReference type="Pfam" id="PF00650">
    <property type="entry name" value="CRAL_TRIO"/>
    <property type="match status" value="1"/>
</dbReference>
<organism evidence="2 3">
    <name type="scientific">Gonapodya prolifera (strain JEL478)</name>
    <name type="common">Monoblepharis prolifera</name>
    <dbReference type="NCBI Taxonomy" id="1344416"/>
    <lineage>
        <taxon>Eukaryota</taxon>
        <taxon>Fungi</taxon>
        <taxon>Fungi incertae sedis</taxon>
        <taxon>Chytridiomycota</taxon>
        <taxon>Chytridiomycota incertae sedis</taxon>
        <taxon>Monoblepharidomycetes</taxon>
        <taxon>Monoblepharidales</taxon>
        <taxon>Gonapodyaceae</taxon>
        <taxon>Gonapodya</taxon>
    </lineage>
</organism>
<evidence type="ECO:0000259" key="1">
    <source>
        <dbReference type="PROSITE" id="PS50191"/>
    </source>
</evidence>
<dbReference type="SMART" id="SM00516">
    <property type="entry name" value="SEC14"/>
    <property type="match status" value="1"/>
</dbReference>
<dbReference type="PANTHER" id="PTHR45824:SF29">
    <property type="entry name" value="GH16843P"/>
    <property type="match status" value="1"/>
</dbReference>
<name>A0A139AS05_GONPJ</name>
<feature type="domain" description="CRAL-TRIO" evidence="1">
    <location>
        <begin position="123"/>
        <end position="288"/>
    </location>
</feature>
<evidence type="ECO:0000313" key="3">
    <source>
        <dbReference type="Proteomes" id="UP000070544"/>
    </source>
</evidence>
<dbReference type="PROSITE" id="PS50191">
    <property type="entry name" value="CRAL_TRIO"/>
    <property type="match status" value="1"/>
</dbReference>
<dbReference type="EMBL" id="KQ965738">
    <property type="protein sequence ID" value="KXS19536.1"/>
    <property type="molecule type" value="Genomic_DNA"/>
</dbReference>
<dbReference type="OrthoDB" id="75724at2759"/>
<dbReference type="CDD" id="cd00170">
    <property type="entry name" value="SEC14"/>
    <property type="match status" value="1"/>
</dbReference>
<dbReference type="PANTHER" id="PTHR45824">
    <property type="entry name" value="GH16843P"/>
    <property type="match status" value="1"/>
</dbReference>
<accession>A0A139AS05</accession>
<sequence>MAHAYAYSGPVPVASFDSDQLKAYQTLKEWRESLITPSDPNSSTETATTETAVPRLRDPAWLLSDSTLHRYLVARNFSSEESLKMLRASLEWRETCGFIPETPSDFKCELCEDESTSHNFIPIGWDRKSRPVIYGCPARATNPTVPPIVHHVVHCLEKCWIHPRSSGQWVWVVDFNGFGFKEAMQTRLAIAFATTFSNHMPERLGRLIVLNPPSIFSILLTAGKQFVDKRTMDKFVFMHGKPDEIVHRLNTEHEIDMYLSNDEGPETQHDIEMRLMKEWIGKTLQLDATPGNLPELYDSPDLRDVQLVRNSPWHPQSWNVDKALE</sequence>
<proteinExistence type="predicted"/>
<reference evidence="2 3" key="1">
    <citation type="journal article" date="2015" name="Genome Biol. Evol.">
        <title>Phylogenomic analyses indicate that early fungi evolved digesting cell walls of algal ancestors of land plants.</title>
        <authorList>
            <person name="Chang Y."/>
            <person name="Wang S."/>
            <person name="Sekimoto S."/>
            <person name="Aerts A.L."/>
            <person name="Choi C."/>
            <person name="Clum A."/>
            <person name="LaButti K.M."/>
            <person name="Lindquist E.A."/>
            <person name="Yee Ngan C."/>
            <person name="Ohm R.A."/>
            <person name="Salamov A.A."/>
            <person name="Grigoriev I.V."/>
            <person name="Spatafora J.W."/>
            <person name="Berbee M.L."/>
        </authorList>
    </citation>
    <scope>NUCLEOTIDE SEQUENCE [LARGE SCALE GENOMIC DNA]</scope>
    <source>
        <strain evidence="2 3">JEL478</strain>
    </source>
</reference>
<dbReference type="InterPro" id="IPR036273">
    <property type="entry name" value="CRAL/TRIO_N_dom_sf"/>
</dbReference>
<dbReference type="InterPro" id="IPR052578">
    <property type="entry name" value="PI_Transfer_CRAL-TRIO"/>
</dbReference>
<dbReference type="InterPro" id="IPR001251">
    <property type="entry name" value="CRAL-TRIO_dom"/>
</dbReference>
<keyword evidence="3" id="KW-1185">Reference proteome</keyword>
<dbReference type="SUPFAM" id="SSF46938">
    <property type="entry name" value="CRAL/TRIO N-terminal domain"/>
    <property type="match status" value="1"/>
</dbReference>
<dbReference type="SUPFAM" id="SSF52087">
    <property type="entry name" value="CRAL/TRIO domain"/>
    <property type="match status" value="1"/>
</dbReference>
<dbReference type="GO" id="GO:0008526">
    <property type="term" value="F:phosphatidylinositol transfer activity"/>
    <property type="evidence" value="ECO:0007669"/>
    <property type="project" value="TreeGrafter"/>
</dbReference>
<evidence type="ECO:0000313" key="2">
    <source>
        <dbReference type="EMBL" id="KXS19536.1"/>
    </source>
</evidence>
<dbReference type="Proteomes" id="UP000070544">
    <property type="component" value="Unassembled WGS sequence"/>
</dbReference>
<gene>
    <name evidence="2" type="ORF">M427DRAFT_41873</name>
</gene>